<keyword evidence="1" id="KW-0732">Signal</keyword>
<dbReference type="PROSITE" id="PS51257">
    <property type="entry name" value="PROKAR_LIPOPROTEIN"/>
    <property type="match status" value="1"/>
</dbReference>
<keyword evidence="3" id="KW-1185">Reference proteome</keyword>
<dbReference type="Proteomes" id="UP000261174">
    <property type="component" value="Unassembled WGS sequence"/>
</dbReference>
<dbReference type="RefSeq" id="WP_116857932.1">
    <property type="nucleotide sequence ID" value="NZ_QTJV01000062.1"/>
</dbReference>
<evidence type="ECO:0008006" key="4">
    <source>
        <dbReference type="Google" id="ProtNLM"/>
    </source>
</evidence>
<dbReference type="AlphaFoldDB" id="A0A3E1NKF6"/>
<evidence type="ECO:0000313" key="2">
    <source>
        <dbReference type="EMBL" id="RFM28361.1"/>
    </source>
</evidence>
<proteinExistence type="predicted"/>
<comment type="caution">
    <text evidence="2">The sequence shown here is derived from an EMBL/GenBank/DDBJ whole genome shotgun (WGS) entry which is preliminary data.</text>
</comment>
<reference evidence="2 3" key="1">
    <citation type="submission" date="2018-08" db="EMBL/GenBank/DDBJ databases">
        <title>Chitinophaga sp. K20C18050901, a novel bacterium isolated from forest soil.</title>
        <authorList>
            <person name="Wang C."/>
        </authorList>
    </citation>
    <scope>NUCLEOTIDE SEQUENCE [LARGE SCALE GENOMIC DNA]</scope>
    <source>
        <strain evidence="2 3">K20C18050901</strain>
    </source>
</reference>
<dbReference type="OrthoDB" id="759239at2"/>
<feature type="signal peptide" evidence="1">
    <location>
        <begin position="1"/>
        <end position="18"/>
    </location>
</feature>
<dbReference type="EMBL" id="QTJV01000062">
    <property type="protein sequence ID" value="RFM28361.1"/>
    <property type="molecule type" value="Genomic_DNA"/>
</dbReference>
<gene>
    <name evidence="2" type="ORF">DXN04_34395</name>
</gene>
<accession>A0A3E1NKF6</accession>
<name>A0A3E1NKF6_9BACT</name>
<protein>
    <recommendedName>
        <fullName evidence="4">Lipoprotein</fullName>
    </recommendedName>
</protein>
<evidence type="ECO:0000256" key="1">
    <source>
        <dbReference type="SAM" id="SignalP"/>
    </source>
</evidence>
<sequence length="164" mass="19209">MKYLKLAFFLILPFFSSCQDTSKLNVDAQYISLYLKDKNGKAYWKDMNEMPAGDFKCQEKDNGNLIVSFNKNEAPSEFINNTINYKEEVRKIPNDICGFKFKGFYYLESQPVDLVYAFYYSSKMSNSLVMVKYMGFDQAIFGANFYSDKKINPLQEANYRFDIK</sequence>
<feature type="chain" id="PRO_5017805825" description="Lipoprotein" evidence="1">
    <location>
        <begin position="19"/>
        <end position="164"/>
    </location>
</feature>
<organism evidence="2 3">
    <name type="scientific">Chitinophaga silvisoli</name>
    <dbReference type="NCBI Taxonomy" id="2291814"/>
    <lineage>
        <taxon>Bacteria</taxon>
        <taxon>Pseudomonadati</taxon>
        <taxon>Bacteroidota</taxon>
        <taxon>Chitinophagia</taxon>
        <taxon>Chitinophagales</taxon>
        <taxon>Chitinophagaceae</taxon>
        <taxon>Chitinophaga</taxon>
    </lineage>
</organism>
<evidence type="ECO:0000313" key="3">
    <source>
        <dbReference type="Proteomes" id="UP000261174"/>
    </source>
</evidence>